<dbReference type="AlphaFoldDB" id="A0A151J0T5"/>
<dbReference type="STRING" id="471704.A0A151J0T5"/>
<reference evidence="1 2" key="1">
    <citation type="submission" date="2015-09" db="EMBL/GenBank/DDBJ databases">
        <title>Trachymyrmex cornetzi WGS genome.</title>
        <authorList>
            <person name="Nygaard S."/>
            <person name="Hu H."/>
            <person name="Boomsma J."/>
            <person name="Zhang G."/>
        </authorList>
    </citation>
    <scope>NUCLEOTIDE SEQUENCE [LARGE SCALE GENOMIC DNA]</scope>
    <source>
        <strain evidence="1">Tcor2-1</strain>
        <tissue evidence="1">Whole body</tissue>
    </source>
</reference>
<evidence type="ECO:0000313" key="2">
    <source>
        <dbReference type="Proteomes" id="UP000078492"/>
    </source>
</evidence>
<name>A0A151J0T5_9HYME</name>
<organism evidence="1 2">
    <name type="scientific">Trachymyrmex cornetzi</name>
    <dbReference type="NCBI Taxonomy" id="471704"/>
    <lineage>
        <taxon>Eukaryota</taxon>
        <taxon>Metazoa</taxon>
        <taxon>Ecdysozoa</taxon>
        <taxon>Arthropoda</taxon>
        <taxon>Hexapoda</taxon>
        <taxon>Insecta</taxon>
        <taxon>Pterygota</taxon>
        <taxon>Neoptera</taxon>
        <taxon>Endopterygota</taxon>
        <taxon>Hymenoptera</taxon>
        <taxon>Apocrita</taxon>
        <taxon>Aculeata</taxon>
        <taxon>Formicoidea</taxon>
        <taxon>Formicidae</taxon>
        <taxon>Myrmicinae</taxon>
        <taxon>Trachymyrmex</taxon>
    </lineage>
</organism>
<keyword evidence="2" id="KW-1185">Reference proteome</keyword>
<accession>A0A151J0T5</accession>
<evidence type="ECO:0000313" key="1">
    <source>
        <dbReference type="EMBL" id="KYN15226.1"/>
    </source>
</evidence>
<protein>
    <submittedName>
        <fullName evidence="1">Uncharacterized protein</fullName>
    </submittedName>
</protein>
<proteinExistence type="predicted"/>
<dbReference type="Proteomes" id="UP000078492">
    <property type="component" value="Unassembled WGS sequence"/>
</dbReference>
<gene>
    <name evidence="1" type="ORF">ALC57_12559</name>
</gene>
<sequence>IFVALQLKYYSSTDVELELLDKFEATIAKQDIESQALIYVAGYMAHRFQYKYPQLGFKTKTIIPSDDWLSCISRGNCIYPTAEFLKAAEVTDAEFHKFHKNFFNLENKIFDKLSAIVCTKIQNTVPPEVITCLVLTRTYIRIRNINKKIAINNNIYKNNQKKLKHICNILI</sequence>
<dbReference type="EMBL" id="KQ980590">
    <property type="protein sequence ID" value="KYN15226.1"/>
    <property type="molecule type" value="Genomic_DNA"/>
</dbReference>
<feature type="non-terminal residue" evidence="1">
    <location>
        <position position="1"/>
    </location>
</feature>